<organism evidence="3 4">
    <name type="scientific">Anguilla anguilla</name>
    <name type="common">European freshwater eel</name>
    <name type="synonym">Muraena anguilla</name>
    <dbReference type="NCBI Taxonomy" id="7936"/>
    <lineage>
        <taxon>Eukaryota</taxon>
        <taxon>Metazoa</taxon>
        <taxon>Chordata</taxon>
        <taxon>Craniata</taxon>
        <taxon>Vertebrata</taxon>
        <taxon>Euteleostomi</taxon>
        <taxon>Actinopterygii</taxon>
        <taxon>Neopterygii</taxon>
        <taxon>Teleostei</taxon>
        <taxon>Anguilliformes</taxon>
        <taxon>Anguillidae</taxon>
        <taxon>Anguilla</taxon>
    </lineage>
</organism>
<dbReference type="EMBL" id="JAFIRN010000009">
    <property type="protein sequence ID" value="KAG5842658.1"/>
    <property type="molecule type" value="Genomic_DNA"/>
</dbReference>
<dbReference type="AlphaFoldDB" id="A0A9D3M894"/>
<evidence type="ECO:0000313" key="3">
    <source>
        <dbReference type="EMBL" id="KAG5842658.1"/>
    </source>
</evidence>
<comment type="caution">
    <text evidence="3">The sequence shown here is derived from an EMBL/GenBank/DDBJ whole genome shotgun (WGS) entry which is preliminary data.</text>
</comment>
<evidence type="ECO:0000313" key="4">
    <source>
        <dbReference type="Proteomes" id="UP001044222"/>
    </source>
</evidence>
<feature type="region of interest" description="Disordered" evidence="1">
    <location>
        <begin position="599"/>
        <end position="634"/>
    </location>
</feature>
<keyword evidence="2" id="KW-0732">Signal</keyword>
<gene>
    <name evidence="3" type="ORF">ANANG_G00179950</name>
</gene>
<sequence>MLSRNILIFSAVVFLAPIVSAAPIEEKEPDETELEVETGEELSEEEDDEDDSQMQDMHMGTGAQKATAAPGDAGTPSHHDASFEGDSSNGSKVNGGSPTHTGHDSMSSSTSATGGTEGGNGREPPVQPSSSHDPSAEVPIGSSMETGFAGAGDHGSSMSQVLSPGAVDAPSETTYHDSGTQMGSSSGINSDVPPQSYQTASDHHQSTSLMDTVVDPGVSDPGSQIAAPESAGYEATDAEFNGNGQKLLVNGAHEGPLGTDHIADGAAQTHLAGPVDPSSIDPHADLLGLADLFLHDIHTAVSDHTGSSSQIASTDLGLDPGQSSSSGFHPDAAADLSGSSTYTEGGVPADPSGFDHPSLDSTSGGAISTFSDHSLAPGDTGFGTHDVHTSLLSDTTNEAVLSDMMSHLDHSHIDYPGAVDVPSTDSAATNGNGNGRQRPVTAIHQTVDHHGIDSQLDSTVVTGGVEGHTIIPQTDVMGQGSSHESVPHTDITDLGVEPVTSSHVQADITAPGDMLSTSVLDTAGLGGEALATGYTNSTELFPGAGLEAGSTDSANLQGEHIETAVPVTGDALNTMSQTDGVGMVTADPQGVNDGLIGQTGITPQAQPAASAAEQYITSGQGPEGAENVELEDSC</sequence>
<feature type="compositionally biased region" description="Low complexity" evidence="1">
    <location>
        <begin position="603"/>
        <end position="612"/>
    </location>
</feature>
<name>A0A9D3M894_ANGAN</name>
<keyword evidence="4" id="KW-1185">Reference proteome</keyword>
<feature type="compositionally biased region" description="Low complexity" evidence="1">
    <location>
        <begin position="104"/>
        <end position="114"/>
    </location>
</feature>
<protein>
    <submittedName>
        <fullName evidence="3">Uncharacterized protein</fullName>
    </submittedName>
</protein>
<dbReference type="Proteomes" id="UP001044222">
    <property type="component" value="Chromosome 9"/>
</dbReference>
<evidence type="ECO:0000256" key="2">
    <source>
        <dbReference type="SAM" id="SignalP"/>
    </source>
</evidence>
<feature type="region of interest" description="Disordered" evidence="1">
    <location>
        <begin position="304"/>
        <end position="366"/>
    </location>
</feature>
<reference evidence="3" key="1">
    <citation type="submission" date="2021-01" db="EMBL/GenBank/DDBJ databases">
        <title>A chromosome-scale assembly of European eel, Anguilla anguilla.</title>
        <authorList>
            <person name="Henkel C."/>
            <person name="Jong-Raadsen S.A."/>
            <person name="Dufour S."/>
            <person name="Weltzien F.-A."/>
            <person name="Palstra A.P."/>
            <person name="Pelster B."/>
            <person name="Spaink H.P."/>
            <person name="Van Den Thillart G.E."/>
            <person name="Jansen H."/>
            <person name="Zahm M."/>
            <person name="Klopp C."/>
            <person name="Cedric C."/>
            <person name="Louis A."/>
            <person name="Berthelot C."/>
            <person name="Parey E."/>
            <person name="Roest Crollius H."/>
            <person name="Montfort J."/>
            <person name="Robinson-Rechavi M."/>
            <person name="Bucao C."/>
            <person name="Bouchez O."/>
            <person name="Gislard M."/>
            <person name="Lluch J."/>
            <person name="Milhes M."/>
            <person name="Lampietro C."/>
            <person name="Lopez Roques C."/>
            <person name="Donnadieu C."/>
            <person name="Braasch I."/>
            <person name="Desvignes T."/>
            <person name="Postlethwait J."/>
            <person name="Bobe J."/>
            <person name="Guiguen Y."/>
            <person name="Dirks R."/>
        </authorList>
    </citation>
    <scope>NUCLEOTIDE SEQUENCE</scope>
    <source>
        <strain evidence="3">Tag_6206</strain>
        <tissue evidence="3">Liver</tissue>
    </source>
</reference>
<feature type="compositionally biased region" description="Polar residues" evidence="1">
    <location>
        <begin position="304"/>
        <end position="313"/>
    </location>
</feature>
<evidence type="ECO:0000256" key="1">
    <source>
        <dbReference type="SAM" id="MobiDB-lite"/>
    </source>
</evidence>
<feature type="region of interest" description="Disordered" evidence="1">
    <location>
        <begin position="26"/>
        <end position="237"/>
    </location>
</feature>
<feature type="signal peptide" evidence="2">
    <location>
        <begin position="1"/>
        <end position="21"/>
    </location>
</feature>
<accession>A0A9D3M894</accession>
<feature type="compositionally biased region" description="Polar residues" evidence="1">
    <location>
        <begin position="171"/>
        <end position="210"/>
    </location>
</feature>
<feature type="compositionally biased region" description="Acidic residues" evidence="1">
    <location>
        <begin position="27"/>
        <end position="53"/>
    </location>
</feature>
<feature type="chain" id="PRO_5038624296" evidence="2">
    <location>
        <begin position="22"/>
        <end position="634"/>
    </location>
</feature>
<feature type="compositionally biased region" description="Polar residues" evidence="1">
    <location>
        <begin position="85"/>
        <end position="98"/>
    </location>
</feature>
<proteinExistence type="predicted"/>